<dbReference type="EMBL" id="JANYMP010000037">
    <property type="protein sequence ID" value="MCS7483797.1"/>
    <property type="molecule type" value="Genomic_DNA"/>
</dbReference>
<keyword evidence="2" id="KW-1133">Transmembrane helix</keyword>
<dbReference type="Proteomes" id="UP001141259">
    <property type="component" value="Unassembled WGS sequence"/>
</dbReference>
<gene>
    <name evidence="3" type="ORF">NZH93_43755</name>
</gene>
<proteinExistence type="predicted"/>
<keyword evidence="2" id="KW-0812">Transmembrane</keyword>
<comment type="caution">
    <text evidence="3">The sequence shown here is derived from an EMBL/GenBank/DDBJ whole genome shotgun (WGS) entry which is preliminary data.</text>
</comment>
<dbReference type="InterPro" id="IPR027417">
    <property type="entry name" value="P-loop_NTPase"/>
</dbReference>
<organism evidence="3 4">
    <name type="scientific">Umezawaea endophytica</name>
    <dbReference type="NCBI Taxonomy" id="1654476"/>
    <lineage>
        <taxon>Bacteria</taxon>
        <taxon>Bacillati</taxon>
        <taxon>Actinomycetota</taxon>
        <taxon>Actinomycetes</taxon>
        <taxon>Pseudonocardiales</taxon>
        <taxon>Pseudonocardiaceae</taxon>
        <taxon>Umezawaea</taxon>
    </lineage>
</organism>
<dbReference type="AlphaFoldDB" id="A0A9X3AJ03"/>
<feature type="transmembrane region" description="Helical" evidence="2">
    <location>
        <begin position="508"/>
        <end position="525"/>
    </location>
</feature>
<reference evidence="3" key="1">
    <citation type="submission" date="2022-08" db="EMBL/GenBank/DDBJ databases">
        <authorList>
            <person name="Tistechok S."/>
            <person name="Samborskyy M."/>
            <person name="Roman I."/>
        </authorList>
    </citation>
    <scope>NUCLEOTIDE SEQUENCE</scope>
    <source>
        <strain evidence="3">DSM 103496</strain>
    </source>
</reference>
<keyword evidence="4" id="KW-1185">Reference proteome</keyword>
<protein>
    <submittedName>
        <fullName evidence="3">NACHT domain-containing protein</fullName>
    </submittedName>
</protein>
<evidence type="ECO:0000256" key="1">
    <source>
        <dbReference type="SAM" id="MobiDB-lite"/>
    </source>
</evidence>
<evidence type="ECO:0000313" key="3">
    <source>
        <dbReference type="EMBL" id="MCS7483797.1"/>
    </source>
</evidence>
<feature type="transmembrane region" description="Helical" evidence="2">
    <location>
        <begin position="546"/>
        <end position="571"/>
    </location>
</feature>
<feature type="transmembrane region" description="Helical" evidence="2">
    <location>
        <begin position="451"/>
        <end position="476"/>
    </location>
</feature>
<dbReference type="RefSeq" id="WP_259629250.1">
    <property type="nucleotide sequence ID" value="NZ_JANYMP010000037.1"/>
</dbReference>
<feature type="transmembrane region" description="Helical" evidence="2">
    <location>
        <begin position="594"/>
        <end position="623"/>
    </location>
</feature>
<keyword evidence="2" id="KW-0472">Membrane</keyword>
<feature type="region of interest" description="Disordered" evidence="1">
    <location>
        <begin position="1"/>
        <end position="23"/>
    </location>
</feature>
<sequence length="722" mass="76570">MATLDPEPPNEPTHPDDAVGQSTNNVLSASAGTAVQVGTLHGGLNFHSPPPELLTGRAALLAEAADRLADAVRSQWRREEARRQVREPVALPVRWRSAANALTDARGALPDVAAGGLGDVARVFRELRFGRLVVLGAPGSGKTVLALRVVLELLGSRADTDPVPVVFSLGSWDPTVIELEDWLVDRLTLDHTGLDAVGPDGKSLAAALVETGRVLPVLDGFDEIAVGLHRDALKGLTTAAVPLVLTSRTEQYEAAASKAWPLSCAAAIELVALTPEDLVGHVPPGGAAAWTPVLDELRAQPRTRAAAVLAEALSTPLMVTLAHTAYGAPPGRDPAELLDPSQFPTPEAIEAHLLADYTLAVYRRPTPGGHRKRWEPERAEHWLGYLARHLTELRTPDLHWWHLGETLGRRSGTAAIVLVSGLLIGLVAVVVETVVRVALPSDDFVLGPSELMALSVFGLLLGILAGSVFGIVNWAAGRFLPAALEPSRVRVRIPPVAGADHAKIAPRLWLGLVVGLVFGVVFAVVRKIPVAPVDGQGWIAGLVRLGVVDTIVYGPLFALGGGIAAALTAWLETPLDPKAAVSPVALLVRSRSNAVFRVLVVVPVFGLVIGAGSGLTCWLAAVALDGTGIFVQWSVTYAIMIGIVAGLGGGIGYVVSATAWGQWLVLARVWLPLTGRMPWAVVAFLRDAHRLGVLRQSGAAYQFRHARLQEHLARTYREARQR</sequence>
<evidence type="ECO:0000313" key="4">
    <source>
        <dbReference type="Proteomes" id="UP001141259"/>
    </source>
</evidence>
<accession>A0A9X3AJ03</accession>
<feature type="compositionally biased region" description="Pro residues" evidence="1">
    <location>
        <begin position="1"/>
        <end position="12"/>
    </location>
</feature>
<feature type="transmembrane region" description="Helical" evidence="2">
    <location>
        <begin position="635"/>
        <end position="655"/>
    </location>
</feature>
<feature type="transmembrane region" description="Helical" evidence="2">
    <location>
        <begin position="415"/>
        <end position="439"/>
    </location>
</feature>
<evidence type="ECO:0000256" key="2">
    <source>
        <dbReference type="SAM" id="Phobius"/>
    </source>
</evidence>
<dbReference type="Gene3D" id="3.40.50.300">
    <property type="entry name" value="P-loop containing nucleotide triphosphate hydrolases"/>
    <property type="match status" value="1"/>
</dbReference>
<name>A0A9X3AJ03_9PSEU</name>